<organism evidence="6 8">
    <name type="scientific">Pediococcus pentosaceus</name>
    <dbReference type="NCBI Taxonomy" id="1255"/>
    <lineage>
        <taxon>Bacteria</taxon>
        <taxon>Bacillati</taxon>
        <taxon>Bacillota</taxon>
        <taxon>Bacilli</taxon>
        <taxon>Lactobacillales</taxon>
        <taxon>Lactobacillaceae</taxon>
        <taxon>Pediococcus</taxon>
    </lineage>
</organism>
<accession>A0ABD7X9K5</accession>
<dbReference type="Proteomes" id="UP000472573">
    <property type="component" value="Unassembled WGS sequence"/>
</dbReference>
<dbReference type="PANTHER" id="PTHR43280">
    <property type="entry name" value="ARAC-FAMILY TRANSCRIPTIONAL REGULATOR"/>
    <property type="match status" value="1"/>
</dbReference>
<evidence type="ECO:0000256" key="1">
    <source>
        <dbReference type="ARBA" id="ARBA00023015"/>
    </source>
</evidence>
<gene>
    <name evidence="5" type="ORF">GBO79_08520</name>
    <name evidence="6" type="ORF">PWB86_03745</name>
</gene>
<evidence type="ECO:0000259" key="4">
    <source>
        <dbReference type="PROSITE" id="PS01124"/>
    </source>
</evidence>
<dbReference type="AlphaFoldDB" id="A0ABD7X9K5"/>
<keyword evidence="2" id="KW-0238">DNA-binding</keyword>
<dbReference type="EMBL" id="WENB01000005">
    <property type="protein sequence ID" value="KAF0412596.1"/>
    <property type="molecule type" value="Genomic_DNA"/>
</dbReference>
<reference evidence="6 8" key="4">
    <citation type="submission" date="2023-02" db="EMBL/GenBank/DDBJ databases">
        <title>Comparative genomics and fermentation flavor characterization of five lactic acid bacteria reveal flavor biosynthesis metabolic pathways in fermented muskmelon puree.</title>
        <authorList>
            <person name="Yuan L."/>
            <person name="Li M."/>
            <person name="Xu X."/>
            <person name="Lao F."/>
            <person name="Wu J."/>
        </authorList>
    </citation>
    <scope>NUCLEOTIDE SEQUENCE [LARGE SCALE GENOMIC DNA]</scope>
    <source>
        <strain evidence="6 8">Ca-4</strain>
    </source>
</reference>
<evidence type="ECO:0000313" key="6">
    <source>
        <dbReference type="EMBL" id="WEA57989.1"/>
    </source>
</evidence>
<keyword evidence="7" id="KW-1185">Reference proteome</keyword>
<dbReference type="PROSITE" id="PS01124">
    <property type="entry name" value="HTH_ARAC_FAMILY_2"/>
    <property type="match status" value="1"/>
</dbReference>
<keyword evidence="1" id="KW-0805">Transcription regulation</keyword>
<sequence length="324" mass="37925">MNPRVLNMLSQTNILEEQQKKLHKFIEDMPAYVIQNGKAKNKTQTLNNMLFKNRDIYVSRHNRYASYPAHAHTFLEMNYILQGTATETLNGKKIELKEGDLLLLDVGASHSIDTLSENDILINILFKEQVISINLLNDLRRSNSILYDFLIDRSLGVDSTLKNNFLLFKRKPGHEISDVLDKIIEEYYLKRDFSNSIIKSYLQVLLVELVRNYPLNTDDRPTKSQILITKILKQISENYRTICLDELAHKYKYNKNYLANLFKEETGKTFTQMVTQQRLIQAHNLITSSNLPITEIMHKVGINNKTFFYKKYKEFYQCNPGDDR</sequence>
<dbReference type="GO" id="GO:0003677">
    <property type="term" value="F:DNA binding"/>
    <property type="evidence" value="ECO:0007669"/>
    <property type="project" value="UniProtKB-KW"/>
</dbReference>
<dbReference type="Proteomes" id="UP001214131">
    <property type="component" value="Chromosome"/>
</dbReference>
<dbReference type="InterPro" id="IPR018060">
    <property type="entry name" value="HTH_AraC"/>
</dbReference>
<dbReference type="EMBL" id="CP118739">
    <property type="protein sequence ID" value="WEA57989.1"/>
    <property type="molecule type" value="Genomic_DNA"/>
</dbReference>
<dbReference type="Gene3D" id="1.10.10.60">
    <property type="entry name" value="Homeodomain-like"/>
    <property type="match status" value="2"/>
</dbReference>
<name>A0ABD7X9K5_PEDPE</name>
<feature type="domain" description="HTH araC/xylS-type" evidence="4">
    <location>
        <begin position="229"/>
        <end position="324"/>
    </location>
</feature>
<evidence type="ECO:0000256" key="3">
    <source>
        <dbReference type="ARBA" id="ARBA00023163"/>
    </source>
</evidence>
<dbReference type="PANTHER" id="PTHR43280:SF28">
    <property type="entry name" value="HTH-TYPE TRANSCRIPTIONAL ACTIVATOR RHAS"/>
    <property type="match status" value="1"/>
</dbReference>
<dbReference type="InterPro" id="IPR003313">
    <property type="entry name" value="AraC-bd"/>
</dbReference>
<evidence type="ECO:0000256" key="2">
    <source>
        <dbReference type="ARBA" id="ARBA00023125"/>
    </source>
</evidence>
<dbReference type="Pfam" id="PF12833">
    <property type="entry name" value="HTH_18"/>
    <property type="match status" value="1"/>
</dbReference>
<reference evidence="7" key="3">
    <citation type="submission" date="2020-03" db="EMBL/GenBank/DDBJ databases">
        <title>SpeciesPrimer: A bioinformatics pipeline dedicated to the design of qPCR primers for the quantification of bacterial species.</title>
        <authorList>
            <person name="Dreier M."/>
            <person name="Berthoud H."/>
            <person name="Shani N."/>
            <person name="Wechsler D."/>
            <person name="Junier P."/>
        </authorList>
    </citation>
    <scope>NUCLEOTIDE SEQUENCE [LARGE SCALE GENOMIC DNA]</scope>
    <source>
        <strain evidence="7">FAM13073</strain>
    </source>
</reference>
<reference evidence="5" key="2">
    <citation type="submission" date="2019-12" db="EMBL/GenBank/DDBJ databases">
        <title>SpeciesPrimer: A bioinformatics pipeline dedicated to the design of qPCR primers for the quantification of bacterial species.</title>
        <authorList>
            <person name="Dreier M."/>
            <person name="Berthoud H."/>
            <person name="Shani N."/>
            <person name="Wechsler D."/>
            <person name="Junier P."/>
        </authorList>
    </citation>
    <scope>NUCLEOTIDE SEQUENCE</scope>
    <source>
        <strain evidence="5">FAM13073</strain>
    </source>
</reference>
<keyword evidence="3" id="KW-0804">Transcription</keyword>
<dbReference type="Pfam" id="PF02311">
    <property type="entry name" value="AraC_binding"/>
    <property type="match status" value="1"/>
</dbReference>
<dbReference type="InterPro" id="IPR011051">
    <property type="entry name" value="RmlC_Cupin_sf"/>
</dbReference>
<dbReference type="InterPro" id="IPR009057">
    <property type="entry name" value="Homeodomain-like_sf"/>
</dbReference>
<proteinExistence type="predicted"/>
<protein>
    <submittedName>
        <fullName evidence="6">AraC family transcriptional regulator</fullName>
    </submittedName>
    <submittedName>
        <fullName evidence="5">Helix-turn-helix domain-containing protein</fullName>
    </submittedName>
</protein>
<dbReference type="RefSeq" id="WP_060743814.1">
    <property type="nucleotide sequence ID" value="NZ_BEWQ01000009.1"/>
</dbReference>
<dbReference type="SUPFAM" id="SSF51182">
    <property type="entry name" value="RmlC-like cupins"/>
    <property type="match status" value="1"/>
</dbReference>
<dbReference type="SUPFAM" id="SSF46689">
    <property type="entry name" value="Homeodomain-like"/>
    <property type="match status" value="1"/>
</dbReference>
<evidence type="ECO:0000313" key="5">
    <source>
        <dbReference type="EMBL" id="KAF0412596.1"/>
    </source>
</evidence>
<evidence type="ECO:0000313" key="7">
    <source>
        <dbReference type="Proteomes" id="UP000472573"/>
    </source>
</evidence>
<reference evidence="5" key="1">
    <citation type="submission" date="2019-10" db="EMBL/GenBank/DDBJ databases">
        <authorList>
            <person name="Irmler S."/>
            <person name="Berthoud H."/>
            <person name="Roetschi A."/>
            <person name="Arias E."/>
            <person name="Shani N."/>
            <person name="Wuethrich D."/>
            <person name="Bruggmann R."/>
        </authorList>
    </citation>
    <scope>NUCLEOTIDE SEQUENCE</scope>
    <source>
        <strain evidence="5">FAM13073</strain>
    </source>
</reference>
<dbReference type="InterPro" id="IPR014710">
    <property type="entry name" value="RmlC-like_jellyroll"/>
</dbReference>
<dbReference type="Gene3D" id="2.60.120.10">
    <property type="entry name" value="Jelly Rolls"/>
    <property type="match status" value="1"/>
</dbReference>
<evidence type="ECO:0000313" key="8">
    <source>
        <dbReference type="Proteomes" id="UP001214131"/>
    </source>
</evidence>
<dbReference type="SMART" id="SM00342">
    <property type="entry name" value="HTH_ARAC"/>
    <property type="match status" value="1"/>
</dbReference>